<evidence type="ECO:0000313" key="2">
    <source>
        <dbReference type="EMBL" id="HJF92084.1"/>
    </source>
</evidence>
<dbReference type="Proteomes" id="UP000717835">
    <property type="component" value="Unassembled WGS sequence"/>
</dbReference>
<dbReference type="EMBL" id="JACLYZ010000020">
    <property type="protein sequence ID" value="MBM6735494.1"/>
    <property type="molecule type" value="Genomic_DNA"/>
</dbReference>
<dbReference type="RefSeq" id="WP_022020825.1">
    <property type="nucleotide sequence ID" value="NZ_CAUDDV010000006.1"/>
</dbReference>
<keyword evidence="5" id="KW-1185">Reference proteome</keyword>
<keyword evidence="1" id="KW-0472">Membrane</keyword>
<reference evidence="2" key="4">
    <citation type="submission" date="2021-09" db="EMBL/GenBank/DDBJ databases">
        <authorList>
            <person name="Gilroy R."/>
        </authorList>
    </citation>
    <scope>NUCLEOTIDE SEQUENCE</scope>
    <source>
        <strain evidence="2">CHK55-1828</strain>
    </source>
</reference>
<dbReference type="AlphaFoldDB" id="A0A921HXK5"/>
<sequence length="135" mass="16179">MSKTKRNYLIQTAILTILLGGVGGWIYFKTNPHHYFDGYPLIPSFFFLFGWLMINIVEWSRRKMPGKLLQTYLLLRVMRMLASFILMVLYCVIVRNEAQSFLLTFIANYLIYLTYDSWFFFTFEVNKKSQKEKQK</sequence>
<feature type="transmembrane region" description="Helical" evidence="1">
    <location>
        <begin position="101"/>
        <end position="123"/>
    </location>
</feature>
<reference evidence="3 5" key="3">
    <citation type="journal article" date="2021" name="Sci. Rep.">
        <title>The distribution of antibiotic resistance genes in chicken gut microbiota commensals.</title>
        <authorList>
            <person name="Juricova H."/>
            <person name="Matiasovicova J."/>
            <person name="Kubasova T."/>
            <person name="Cejkova D."/>
            <person name="Rychlik I."/>
        </authorList>
    </citation>
    <scope>NUCLEOTIDE SEQUENCE [LARGE SCALE GENOMIC DNA]</scope>
    <source>
        <strain evidence="3 5">An772</strain>
    </source>
</reference>
<dbReference type="OrthoDB" id="1097183at2"/>
<evidence type="ECO:0000313" key="5">
    <source>
        <dbReference type="Proteomes" id="UP000766986"/>
    </source>
</evidence>
<reference evidence="2" key="2">
    <citation type="journal article" date="2021" name="PeerJ">
        <title>Extensive microbial diversity within the chicken gut microbiome revealed by metagenomics and culture.</title>
        <authorList>
            <person name="Gilroy R."/>
            <person name="Ravi A."/>
            <person name="Getino M."/>
            <person name="Pursley I."/>
            <person name="Horton D.L."/>
            <person name="Alikhan N.F."/>
            <person name="Baker D."/>
            <person name="Gharbi K."/>
            <person name="Hall N."/>
            <person name="Watson M."/>
            <person name="Adriaenssens E.M."/>
            <person name="Foster-Nyarko E."/>
            <person name="Jarju S."/>
            <person name="Secka A."/>
            <person name="Antonio M."/>
            <person name="Oren A."/>
            <person name="Chaudhuri R.R."/>
            <person name="La Ragione R."/>
            <person name="Hildebrand F."/>
            <person name="Pallen M.J."/>
        </authorList>
    </citation>
    <scope>NUCLEOTIDE SEQUENCE</scope>
    <source>
        <strain evidence="2">CHK55-1828</strain>
    </source>
</reference>
<accession>A0A921HXK5</accession>
<feature type="transmembrane region" description="Helical" evidence="1">
    <location>
        <begin position="7"/>
        <end position="28"/>
    </location>
</feature>
<dbReference type="Proteomes" id="UP000766986">
    <property type="component" value="Unassembled WGS sequence"/>
</dbReference>
<proteinExistence type="predicted"/>
<dbReference type="EMBL" id="DYVX01000054">
    <property type="protein sequence ID" value="HJF92084.1"/>
    <property type="molecule type" value="Genomic_DNA"/>
</dbReference>
<keyword evidence="1" id="KW-1133">Transmembrane helix</keyword>
<keyword evidence="1" id="KW-0812">Transmembrane</keyword>
<evidence type="ECO:0000313" key="3">
    <source>
        <dbReference type="EMBL" id="MBM6735494.1"/>
    </source>
</evidence>
<comment type="caution">
    <text evidence="2">The sequence shown here is derived from an EMBL/GenBank/DDBJ whole genome shotgun (WGS) entry which is preliminary data.</text>
</comment>
<feature type="transmembrane region" description="Helical" evidence="1">
    <location>
        <begin position="40"/>
        <end position="57"/>
    </location>
</feature>
<gene>
    <name evidence="3" type="ORF">H7U35_09725</name>
    <name evidence="2" type="ORF">K8W02_06830</name>
</gene>
<protein>
    <submittedName>
        <fullName evidence="2">Uncharacterized protein</fullName>
    </submittedName>
</protein>
<reference evidence="3" key="1">
    <citation type="submission" date="2020-08" db="EMBL/GenBank/DDBJ databases">
        <authorList>
            <person name="Cejkova D."/>
            <person name="Kubasova T."/>
            <person name="Jahodarova E."/>
            <person name="Rychlik I."/>
        </authorList>
    </citation>
    <scope>NUCLEOTIDE SEQUENCE</scope>
    <source>
        <strain evidence="3">An772</strain>
    </source>
</reference>
<organism evidence="2 4">
    <name type="scientific">Mediterranea massiliensis</name>
    <dbReference type="NCBI Taxonomy" id="1841865"/>
    <lineage>
        <taxon>Bacteria</taxon>
        <taxon>Pseudomonadati</taxon>
        <taxon>Bacteroidota</taxon>
        <taxon>Bacteroidia</taxon>
        <taxon>Bacteroidales</taxon>
        <taxon>Bacteroidaceae</taxon>
        <taxon>Mediterranea</taxon>
    </lineage>
</organism>
<name>A0A921HXK5_9BACT</name>
<evidence type="ECO:0000313" key="4">
    <source>
        <dbReference type="Proteomes" id="UP000717835"/>
    </source>
</evidence>
<feature type="transmembrane region" description="Helical" evidence="1">
    <location>
        <begin position="77"/>
        <end position="95"/>
    </location>
</feature>
<evidence type="ECO:0000256" key="1">
    <source>
        <dbReference type="SAM" id="Phobius"/>
    </source>
</evidence>